<name>A0A9E2L4B5_9BACT</name>
<reference evidence="1" key="1">
    <citation type="journal article" date="2021" name="PeerJ">
        <title>Extensive microbial diversity within the chicken gut microbiome revealed by metagenomics and culture.</title>
        <authorList>
            <person name="Gilroy R."/>
            <person name="Ravi A."/>
            <person name="Getino M."/>
            <person name="Pursley I."/>
            <person name="Horton D.L."/>
            <person name="Alikhan N.F."/>
            <person name="Baker D."/>
            <person name="Gharbi K."/>
            <person name="Hall N."/>
            <person name="Watson M."/>
            <person name="Adriaenssens E.M."/>
            <person name="Foster-Nyarko E."/>
            <person name="Jarju S."/>
            <person name="Secka A."/>
            <person name="Antonio M."/>
            <person name="Oren A."/>
            <person name="Chaudhuri R.R."/>
            <person name="La Ragione R."/>
            <person name="Hildebrand F."/>
            <person name="Pallen M.J."/>
        </authorList>
    </citation>
    <scope>NUCLEOTIDE SEQUENCE</scope>
    <source>
        <strain evidence="1">G3-2149</strain>
    </source>
</reference>
<sequence length="162" mass="18825">MPNWCSSAYAIEGDANEIKSLYELMKGLENMEKPSVENGFGTTWLGCLVDALGKDWNDVSCRGEWSCLEMDGEVIRLYTETAWSPCNEVFDLVREKYPSLYYYFQAEEPGMGIYETNDISGVYFPDRYFFDACTPEEEYISEYFENQEDAFKWIEKETGKPI</sequence>
<gene>
    <name evidence="1" type="ORF">H9789_02430</name>
</gene>
<comment type="caution">
    <text evidence="1">The sequence shown here is derived from an EMBL/GenBank/DDBJ whole genome shotgun (WGS) entry which is preliminary data.</text>
</comment>
<accession>A0A9E2L4B5</accession>
<evidence type="ECO:0008006" key="3">
    <source>
        <dbReference type="Google" id="ProtNLM"/>
    </source>
</evidence>
<evidence type="ECO:0000313" key="1">
    <source>
        <dbReference type="EMBL" id="MBU3852686.1"/>
    </source>
</evidence>
<dbReference type="AlphaFoldDB" id="A0A9E2L4B5"/>
<protein>
    <recommendedName>
        <fullName evidence="3">YubB ferredoxin-like domain-containing protein</fullName>
    </recommendedName>
</protein>
<dbReference type="Proteomes" id="UP000823865">
    <property type="component" value="Unassembled WGS sequence"/>
</dbReference>
<reference evidence="1" key="2">
    <citation type="submission" date="2021-04" db="EMBL/GenBank/DDBJ databases">
        <authorList>
            <person name="Gilroy R."/>
        </authorList>
    </citation>
    <scope>NUCLEOTIDE SEQUENCE</scope>
    <source>
        <strain evidence="1">G3-2149</strain>
    </source>
</reference>
<proteinExistence type="predicted"/>
<feature type="non-terminal residue" evidence="1">
    <location>
        <position position="162"/>
    </location>
</feature>
<evidence type="ECO:0000313" key="2">
    <source>
        <dbReference type="Proteomes" id="UP000823865"/>
    </source>
</evidence>
<dbReference type="EMBL" id="JAHLFU010000042">
    <property type="protein sequence ID" value="MBU3852686.1"/>
    <property type="molecule type" value="Genomic_DNA"/>
</dbReference>
<organism evidence="1 2">
    <name type="scientific">Candidatus Paraprevotella stercoravium</name>
    <dbReference type="NCBI Taxonomy" id="2838725"/>
    <lineage>
        <taxon>Bacteria</taxon>
        <taxon>Pseudomonadati</taxon>
        <taxon>Bacteroidota</taxon>
        <taxon>Bacteroidia</taxon>
        <taxon>Bacteroidales</taxon>
        <taxon>Prevotellaceae</taxon>
        <taxon>Paraprevotella</taxon>
    </lineage>
</organism>